<dbReference type="InterPro" id="IPR036890">
    <property type="entry name" value="HATPase_C_sf"/>
</dbReference>
<organism evidence="2 3">
    <name type="scientific">Pseudaestuariivita atlantica</name>
    <dbReference type="NCBI Taxonomy" id="1317121"/>
    <lineage>
        <taxon>Bacteria</taxon>
        <taxon>Pseudomonadati</taxon>
        <taxon>Pseudomonadota</taxon>
        <taxon>Alphaproteobacteria</taxon>
        <taxon>Rhodobacterales</taxon>
        <taxon>Paracoccaceae</taxon>
        <taxon>Pseudaestuariivita</taxon>
    </lineage>
</organism>
<dbReference type="PATRIC" id="fig|1317121.7.peg.1690"/>
<dbReference type="EMBL" id="AQQZ01000002">
    <property type="protein sequence ID" value="KNG95013.1"/>
    <property type="molecule type" value="Genomic_DNA"/>
</dbReference>
<dbReference type="OrthoDB" id="9803702at2"/>
<keyword evidence="3" id="KW-1185">Reference proteome</keyword>
<gene>
    <name evidence="2" type="ORF">ATO11_06540</name>
</gene>
<evidence type="ECO:0000313" key="2">
    <source>
        <dbReference type="EMBL" id="KNG95013.1"/>
    </source>
</evidence>
<protein>
    <recommendedName>
        <fullName evidence="1">Histidine phosphotransferase ChpT C-terminal domain-containing protein</fullName>
    </recommendedName>
</protein>
<name>A0A0L1JUE4_9RHOB</name>
<dbReference type="STRING" id="1317121.ATO11_06540"/>
<proteinExistence type="predicted"/>
<dbReference type="Gene3D" id="3.30.565.10">
    <property type="entry name" value="Histidine kinase-like ATPase, C-terminal domain"/>
    <property type="match status" value="1"/>
</dbReference>
<dbReference type="RefSeq" id="WP_050530006.1">
    <property type="nucleotide sequence ID" value="NZ_AQQZ01000002.1"/>
</dbReference>
<sequence length="200" mass="21358">MLDADANLSALLGSRICHDLISPIGAINNGLELLAMTSQGAGSPEMVLIQDSCRSASARIRFFRVAFGVASPAQRMGPGELRGIIADFTEGSRLRVDWSPEIDASRAEAQLAFLGILCAETAMPFGGTLKIDESGGRWKLTAKADTFKIDPEIWDNLPAGDLVAAKEPGLVQFCLLRLLAAEHDREITVKQPAGGLQLLV</sequence>
<dbReference type="Pfam" id="PF10090">
    <property type="entry name" value="HPTransfase"/>
    <property type="match status" value="1"/>
</dbReference>
<comment type="caution">
    <text evidence="2">The sequence shown here is derived from an EMBL/GenBank/DDBJ whole genome shotgun (WGS) entry which is preliminary data.</text>
</comment>
<evidence type="ECO:0000259" key="1">
    <source>
        <dbReference type="Pfam" id="PF10090"/>
    </source>
</evidence>
<dbReference type="Proteomes" id="UP000036938">
    <property type="component" value="Unassembled WGS sequence"/>
</dbReference>
<dbReference type="InterPro" id="IPR018762">
    <property type="entry name" value="ChpT_C"/>
</dbReference>
<dbReference type="AlphaFoldDB" id="A0A0L1JUE4"/>
<evidence type="ECO:0000313" key="3">
    <source>
        <dbReference type="Proteomes" id="UP000036938"/>
    </source>
</evidence>
<accession>A0A0L1JUE4</accession>
<feature type="domain" description="Histidine phosphotransferase ChpT C-terminal" evidence="1">
    <location>
        <begin position="79"/>
        <end position="192"/>
    </location>
</feature>
<dbReference type="Gene3D" id="1.10.287.130">
    <property type="match status" value="1"/>
</dbReference>
<reference evidence="2 3" key="1">
    <citation type="journal article" date="2015" name="Int. J. Syst. Evol. Microbiol.">
        <title>Aestuariivita atlantica sp. nov., isolated from deep sea sediment of the Atlantic Ocean.</title>
        <authorList>
            <person name="Li G."/>
            <person name="Lai Q."/>
            <person name="Du Y."/>
            <person name="Liu X."/>
            <person name="Sun F."/>
            <person name="Shao Z."/>
        </authorList>
    </citation>
    <scope>NUCLEOTIDE SEQUENCE [LARGE SCALE GENOMIC DNA]</scope>
    <source>
        <strain evidence="2 3">22II-S11-z3</strain>
    </source>
</reference>